<accession>A0A0P6YIN7</accession>
<dbReference type="EMBL" id="LGKP01000012">
    <property type="protein sequence ID" value="KPL90414.1"/>
    <property type="molecule type" value="Genomic_DNA"/>
</dbReference>
<name>A0A0P6YIN7_9CHLR</name>
<gene>
    <name evidence="2" type="ORF">SE18_07350</name>
</gene>
<dbReference type="Proteomes" id="UP000050277">
    <property type="component" value="Unassembled WGS sequence"/>
</dbReference>
<keyword evidence="3" id="KW-1185">Reference proteome</keyword>
<proteinExistence type="predicted"/>
<organism evidence="2 3">
    <name type="scientific">Herpetosiphon geysericola</name>
    <dbReference type="NCBI Taxonomy" id="70996"/>
    <lineage>
        <taxon>Bacteria</taxon>
        <taxon>Bacillati</taxon>
        <taxon>Chloroflexota</taxon>
        <taxon>Chloroflexia</taxon>
        <taxon>Herpetosiphonales</taxon>
        <taxon>Herpetosiphonaceae</taxon>
        <taxon>Herpetosiphon</taxon>
    </lineage>
</organism>
<dbReference type="OrthoDB" id="9822152at2"/>
<protein>
    <recommendedName>
        <fullName evidence="4">DUF4367 domain-containing protein</fullName>
    </recommendedName>
</protein>
<keyword evidence="1" id="KW-0812">Transmembrane</keyword>
<keyword evidence="1" id="KW-1133">Transmembrane helix</keyword>
<reference evidence="2 3" key="1">
    <citation type="submission" date="2015-07" db="EMBL/GenBank/DDBJ databases">
        <title>Whole genome sequence of Herpetosiphon geysericola DSM 7119.</title>
        <authorList>
            <person name="Hemp J."/>
            <person name="Ward L.M."/>
            <person name="Pace L.A."/>
            <person name="Fischer W.W."/>
        </authorList>
    </citation>
    <scope>NUCLEOTIDE SEQUENCE [LARGE SCALE GENOMIC DNA]</scope>
    <source>
        <strain evidence="2 3">DSM 7119</strain>
    </source>
</reference>
<dbReference type="STRING" id="70996.SE18_07350"/>
<dbReference type="AlphaFoldDB" id="A0A0P6YIN7"/>
<evidence type="ECO:0000256" key="1">
    <source>
        <dbReference type="SAM" id="Phobius"/>
    </source>
</evidence>
<sequence>MIDKQIQQFNADVDHLLSTGQLPSSADADHQALLQLAQQLGQIGLQPNSTQQAATAKQVQQLLGNRKPLYGGFMLKSKLRIGLALVMALVVATVAVPPLRSYASQILHQIGWLTVNNGPTKAEQVFTATEEPPIPNQATAAPPVLSDASPFDATYLPAGYVATPGYSGRYYFNESAADSITVWVRSLEEGSTLSVGAASTTQITVRNKPGLYIEQAPLYVKNSEGPIYQENLETVSVNLILWEENGQIITVESYKLDQTTLLQVAEGLQAN</sequence>
<keyword evidence="1" id="KW-0472">Membrane</keyword>
<feature type="transmembrane region" description="Helical" evidence="1">
    <location>
        <begin position="81"/>
        <end position="99"/>
    </location>
</feature>
<dbReference type="RefSeq" id="WP_054533785.1">
    <property type="nucleotide sequence ID" value="NZ_LGKP01000012.1"/>
</dbReference>
<evidence type="ECO:0000313" key="3">
    <source>
        <dbReference type="Proteomes" id="UP000050277"/>
    </source>
</evidence>
<comment type="caution">
    <text evidence="2">The sequence shown here is derived from an EMBL/GenBank/DDBJ whole genome shotgun (WGS) entry which is preliminary data.</text>
</comment>
<evidence type="ECO:0008006" key="4">
    <source>
        <dbReference type="Google" id="ProtNLM"/>
    </source>
</evidence>
<evidence type="ECO:0000313" key="2">
    <source>
        <dbReference type="EMBL" id="KPL90414.1"/>
    </source>
</evidence>